<dbReference type="Proteomes" id="UP000615446">
    <property type="component" value="Unassembled WGS sequence"/>
</dbReference>
<sequence length="384" mass="43746">MSSETSTPYTPASTVTFGNNETVSLADEIKKYKTKELIDFLCKEEDLELEEEDLEIIRKQRVNGRDFLKTTKEEFLSYGMPGGPAKRLADFAKECKERKLKAFSSYKTKADLEKVLQEDYKISSGDITLIPQFKPVTCLVDENSPEFKLCIDDILRRIRNMGPVVDSNEAMRCEYISTILHTALSLLEGLIITPQMKITGEINTGREDYAIKKILDDLLEEIICITEGKQNQATMGICQNLLQCRSACDMNINMNKKKRKVDEAFDPDYDYVYGIVSTGTDWYFILHSTEVSMDNKEMPCNWLLVGETRFCKNSTREQYCASHAFKIRKGVIIPQPCKGCGRGTKSSLRLCVPCGQGKERAYIYYKRKYAEGRVPEGPSRLRSS</sequence>
<protein>
    <submittedName>
        <fullName evidence="1">Uncharacterized protein</fullName>
    </submittedName>
</protein>
<dbReference type="AlphaFoldDB" id="A0A8H3KZN6"/>
<dbReference type="OrthoDB" id="2428576at2759"/>
<reference evidence="1" key="1">
    <citation type="submission" date="2019-10" db="EMBL/GenBank/DDBJ databases">
        <title>Conservation and host-specific expression of non-tandemly repeated heterogenous ribosome RNA gene in arbuscular mycorrhizal fungi.</title>
        <authorList>
            <person name="Maeda T."/>
            <person name="Kobayashi Y."/>
            <person name="Nakagawa T."/>
            <person name="Ezawa T."/>
            <person name="Yamaguchi K."/>
            <person name="Bino T."/>
            <person name="Nishimoto Y."/>
            <person name="Shigenobu S."/>
            <person name="Kawaguchi M."/>
        </authorList>
    </citation>
    <scope>NUCLEOTIDE SEQUENCE</scope>
    <source>
        <strain evidence="1">HR1</strain>
    </source>
</reference>
<dbReference type="EMBL" id="BLAL01000029">
    <property type="protein sequence ID" value="GES77185.1"/>
    <property type="molecule type" value="Genomic_DNA"/>
</dbReference>
<dbReference type="Gene3D" id="1.10.150.50">
    <property type="entry name" value="Transcription Factor, Ets-1"/>
    <property type="match status" value="1"/>
</dbReference>
<name>A0A8H3KZN6_9GLOM</name>
<organism evidence="1 2">
    <name type="scientific">Rhizophagus clarus</name>
    <dbReference type="NCBI Taxonomy" id="94130"/>
    <lineage>
        <taxon>Eukaryota</taxon>
        <taxon>Fungi</taxon>
        <taxon>Fungi incertae sedis</taxon>
        <taxon>Mucoromycota</taxon>
        <taxon>Glomeromycotina</taxon>
        <taxon>Glomeromycetes</taxon>
        <taxon>Glomerales</taxon>
        <taxon>Glomeraceae</taxon>
        <taxon>Rhizophagus</taxon>
    </lineage>
</organism>
<dbReference type="InterPro" id="IPR013761">
    <property type="entry name" value="SAM/pointed_sf"/>
</dbReference>
<proteinExistence type="predicted"/>
<evidence type="ECO:0000313" key="2">
    <source>
        <dbReference type="Proteomes" id="UP000615446"/>
    </source>
</evidence>
<accession>A0A8H3KZN6</accession>
<comment type="caution">
    <text evidence="1">The sequence shown here is derived from an EMBL/GenBank/DDBJ whole genome shotgun (WGS) entry which is preliminary data.</text>
</comment>
<gene>
    <name evidence="1" type="ORF">RCL2_000456800</name>
</gene>
<evidence type="ECO:0000313" key="1">
    <source>
        <dbReference type="EMBL" id="GES77185.1"/>
    </source>
</evidence>